<evidence type="ECO:0000256" key="1">
    <source>
        <dbReference type="SAM" id="MobiDB-lite"/>
    </source>
</evidence>
<gene>
    <name evidence="2" type="ORF">KSP39_PZI017631</name>
</gene>
<dbReference type="PANTHER" id="PTHR31008">
    <property type="entry name" value="COP1-INTERACTING PROTEIN-RELATED"/>
    <property type="match status" value="1"/>
</dbReference>
<evidence type="ECO:0000313" key="2">
    <source>
        <dbReference type="EMBL" id="KAK8928325.1"/>
    </source>
</evidence>
<feature type="compositionally biased region" description="Low complexity" evidence="1">
    <location>
        <begin position="255"/>
        <end position="273"/>
    </location>
</feature>
<protein>
    <recommendedName>
        <fullName evidence="4">COP1-interacting protein 7</fullName>
    </recommendedName>
</protein>
<comment type="caution">
    <text evidence="2">The sequence shown here is derived from an EMBL/GenBank/DDBJ whole genome shotgun (WGS) entry which is preliminary data.</text>
</comment>
<feature type="compositionally biased region" description="Low complexity" evidence="1">
    <location>
        <begin position="630"/>
        <end position="655"/>
    </location>
</feature>
<feature type="compositionally biased region" description="Polar residues" evidence="1">
    <location>
        <begin position="596"/>
        <end position="611"/>
    </location>
</feature>
<feature type="compositionally biased region" description="Polar residues" evidence="1">
    <location>
        <begin position="939"/>
        <end position="950"/>
    </location>
</feature>
<feature type="compositionally biased region" description="Polar residues" evidence="1">
    <location>
        <begin position="573"/>
        <end position="585"/>
    </location>
</feature>
<feature type="compositionally biased region" description="Basic and acidic residues" evidence="1">
    <location>
        <begin position="522"/>
        <end position="536"/>
    </location>
</feature>
<reference evidence="2 3" key="1">
    <citation type="journal article" date="2022" name="Nat. Plants">
        <title>Genomes of leafy and leafless Platanthera orchids illuminate the evolution of mycoheterotrophy.</title>
        <authorList>
            <person name="Li M.H."/>
            <person name="Liu K.W."/>
            <person name="Li Z."/>
            <person name="Lu H.C."/>
            <person name="Ye Q.L."/>
            <person name="Zhang D."/>
            <person name="Wang J.Y."/>
            <person name="Li Y.F."/>
            <person name="Zhong Z.M."/>
            <person name="Liu X."/>
            <person name="Yu X."/>
            <person name="Liu D.K."/>
            <person name="Tu X.D."/>
            <person name="Liu B."/>
            <person name="Hao Y."/>
            <person name="Liao X.Y."/>
            <person name="Jiang Y.T."/>
            <person name="Sun W.H."/>
            <person name="Chen J."/>
            <person name="Chen Y.Q."/>
            <person name="Ai Y."/>
            <person name="Zhai J.W."/>
            <person name="Wu S.S."/>
            <person name="Zhou Z."/>
            <person name="Hsiao Y.Y."/>
            <person name="Wu W.L."/>
            <person name="Chen Y.Y."/>
            <person name="Lin Y.F."/>
            <person name="Hsu J.L."/>
            <person name="Li C.Y."/>
            <person name="Wang Z.W."/>
            <person name="Zhao X."/>
            <person name="Zhong W.Y."/>
            <person name="Ma X.K."/>
            <person name="Ma L."/>
            <person name="Huang J."/>
            <person name="Chen G.Z."/>
            <person name="Huang M.Z."/>
            <person name="Huang L."/>
            <person name="Peng D.H."/>
            <person name="Luo Y.B."/>
            <person name="Zou S.Q."/>
            <person name="Chen S.P."/>
            <person name="Lan S."/>
            <person name="Tsai W.C."/>
            <person name="Van de Peer Y."/>
            <person name="Liu Z.J."/>
        </authorList>
    </citation>
    <scope>NUCLEOTIDE SEQUENCE [LARGE SCALE GENOMIC DNA]</scope>
    <source>
        <strain evidence="2">Lor287</strain>
    </source>
</reference>
<feature type="region of interest" description="Disordered" evidence="1">
    <location>
        <begin position="248"/>
        <end position="309"/>
    </location>
</feature>
<feature type="region of interest" description="Disordered" evidence="1">
    <location>
        <begin position="935"/>
        <end position="991"/>
    </location>
</feature>
<keyword evidence="3" id="KW-1185">Reference proteome</keyword>
<organism evidence="2 3">
    <name type="scientific">Platanthera zijinensis</name>
    <dbReference type="NCBI Taxonomy" id="2320716"/>
    <lineage>
        <taxon>Eukaryota</taxon>
        <taxon>Viridiplantae</taxon>
        <taxon>Streptophyta</taxon>
        <taxon>Embryophyta</taxon>
        <taxon>Tracheophyta</taxon>
        <taxon>Spermatophyta</taxon>
        <taxon>Magnoliopsida</taxon>
        <taxon>Liliopsida</taxon>
        <taxon>Asparagales</taxon>
        <taxon>Orchidaceae</taxon>
        <taxon>Orchidoideae</taxon>
        <taxon>Orchideae</taxon>
        <taxon>Orchidinae</taxon>
        <taxon>Platanthera</taxon>
    </lineage>
</organism>
<accession>A0AAP0B512</accession>
<dbReference type="AlphaFoldDB" id="A0AAP0B512"/>
<sequence>MDATIAENAVLDFAKFKVSWPDNSYEAHICCNGLIEKLGCGPLDQLAMHLPKARASRANSSVGSFKLHTTIEASSWFTKFTVARFLHVVNMPDVLKLAYAIENEICQLEETRKFQIALYAKNHSNHFGGGATDANYMKDASLTQQVKIETSSDATKNELLRAMNIRLTALKEELATNFNLAAGTTCGIDQISDLASFTQHFGAMELSNLLLKLLEFCPNTLHFDIAMKQQTSLNDSVELPTAIVSPAKVAQAERQNSSESNDSLDSSDQSSDLEIPHAERSRPVVRSATPRRSASPMRRIQIGKSGSRRSTAVTIKSLNYFPARDKSASIGDTDANVNSDDELQFQPKKPERNVGRMSVQDAISLFERKQQDDTGDIGKRKTADISVSANKSVLRRWSAGLGGSFNYSSQEKASDSCHLVPSSNFHHEAEEKKEDEVMTRFSNSENVEVVTSTESVVTPKVVESKESTSTTEWNQRQEAELNEMLMKMMESSKPSKYNGADIGKDLLSDTSTDQRGGFYSQYKEKRDEKLRAENARNHTAKQAQLKVLHETLEKSKAAMASKTIKVAVKRESANFSQKPRRNSSPPVLMKKEASKPTGTKNASPKLSSPRTGSLPLGSLKKNGGTLPTKTSPVVSSNSMPSRRRPLPLTSPTQPSIRTEKLLEHMKVNKSGHSVQLDTKPSLKLQEDKQVKSVVKNSKIVKPRSPLSVEDCGALSKPIFSNKHTKKSTVVPVESKPFLRKGAGVAPGIGLSVAKAKDTRVQKSDDSSKNSGIFVQHEEIESNAAPTVEVIDDYVEPTTVGDKILAASFDDILYNETTENVDGLTKIENSAENMVEPLIAEICYDDDLGISAAAWVETEQEEYSISCNNGVQGISPTIAPVASSSSRVRHSLSQMLQAESGEPEIIEWGNAENPPSLVFQKDPPKGLKRLLKLARKSKGEGNSTGLSSPSVFSEGEEEHEDSKSSDTSLQKASFPGKGYGKPRSMVGETLDDRNYSKKVIDYRVVHDVLPGSDKLHGGPISTRVTTKATRSFFSLSSFRSSKSSETRPRH</sequence>
<dbReference type="PANTHER" id="PTHR31008:SF5">
    <property type="entry name" value="EXPRESSED PROTEIN"/>
    <property type="match status" value="1"/>
</dbReference>
<feature type="region of interest" description="Disordered" evidence="1">
    <location>
        <begin position="571"/>
        <end position="657"/>
    </location>
</feature>
<name>A0AAP0B512_9ASPA</name>
<proteinExistence type="predicted"/>
<feature type="region of interest" description="Disordered" evidence="1">
    <location>
        <begin position="505"/>
        <end position="543"/>
    </location>
</feature>
<dbReference type="Proteomes" id="UP001418222">
    <property type="component" value="Unassembled WGS sequence"/>
</dbReference>
<evidence type="ECO:0000313" key="3">
    <source>
        <dbReference type="Proteomes" id="UP001418222"/>
    </source>
</evidence>
<dbReference type="EMBL" id="JBBWWQ010000015">
    <property type="protein sequence ID" value="KAK8928325.1"/>
    <property type="molecule type" value="Genomic_DNA"/>
</dbReference>
<evidence type="ECO:0008006" key="4">
    <source>
        <dbReference type="Google" id="ProtNLM"/>
    </source>
</evidence>